<dbReference type="GO" id="GO:0006303">
    <property type="term" value="P:double-strand break repair via nonhomologous end joining"/>
    <property type="evidence" value="ECO:0007669"/>
    <property type="project" value="UniProtKB-UniRule"/>
</dbReference>
<protein>
    <recommendedName>
        <fullName evidence="3">Non-homologous end joining protein Ku</fullName>
    </recommendedName>
</protein>
<feature type="compositionally biased region" description="Basic and acidic residues" evidence="4">
    <location>
        <begin position="320"/>
        <end position="332"/>
    </location>
</feature>
<dbReference type="NCBIfam" id="TIGR02772">
    <property type="entry name" value="Ku_bact"/>
    <property type="match status" value="1"/>
</dbReference>
<name>A0A852Z6D6_9ACTN</name>
<evidence type="ECO:0000313" key="6">
    <source>
        <dbReference type="EMBL" id="NYH88534.1"/>
    </source>
</evidence>
<gene>
    <name evidence="3" type="primary">ku</name>
    <name evidence="6" type="ORF">F4554_001172</name>
</gene>
<dbReference type="InterPro" id="IPR016194">
    <property type="entry name" value="SPOC-like_C_dom_sf"/>
</dbReference>
<evidence type="ECO:0000256" key="2">
    <source>
        <dbReference type="ARBA" id="ARBA00023172"/>
    </source>
</evidence>
<sequence>MARPIWNGSLSFGLVNVPVRLLSATEQKDVSFHQREAGSNARVRYKRVAEGTDREVEYKDVVKGYELPGDKFVTLTKEEVDSASLGRSRSLEITDFVDLAEIDPVYFEKSYYLAPREESAHEAYALLRDAMEQSGLAGVGSFVMRGKEYLSVIRPWKQVLVLETLLFADEVRDPQEVVDTLPSSSRSNSREVKAAVNLIEQLTTPWKPEQYHDTYRERLLGIVKDKAKGKEIEVEEYEPEESNVVDLMDALRRSVDEARSGRSGRAGSGGSGSGAKKAAKSAGAKKAAKATKSAAGAKKAAKSGGGRSGTRKAAGNGSDGRSRSADVAELSKQDLYDRATKLGIEGRSKMTRAQLQKAVQKAS</sequence>
<dbReference type="RefSeq" id="WP_179786418.1">
    <property type="nucleotide sequence ID" value="NZ_BAAARR010000022.1"/>
</dbReference>
<feature type="domain" description="Ku" evidence="5">
    <location>
        <begin position="53"/>
        <end position="183"/>
    </location>
</feature>
<dbReference type="Pfam" id="PF02735">
    <property type="entry name" value="Ku"/>
    <property type="match status" value="1"/>
</dbReference>
<dbReference type="HAMAP" id="MF_01875">
    <property type="entry name" value="Prokaryotic_Ku"/>
    <property type="match status" value="1"/>
</dbReference>
<comment type="function">
    <text evidence="3">With LigD forms a non-homologous end joining (NHEJ) DNA repair enzyme, which repairs dsDNA breaks with reduced fidelity. Binds linear dsDNA with 5'- and 3'- overhangs but not closed circular dsDNA nor ssDNA. Recruits and stimulates the ligase activity of LigD.</text>
</comment>
<feature type="compositionally biased region" description="Gly residues" evidence="4">
    <location>
        <begin position="264"/>
        <end position="273"/>
    </location>
</feature>
<dbReference type="AlphaFoldDB" id="A0A852Z6D6"/>
<reference evidence="6 7" key="1">
    <citation type="submission" date="2020-07" db="EMBL/GenBank/DDBJ databases">
        <title>Sequencing the genomes of 1000 actinobacteria strains.</title>
        <authorList>
            <person name="Klenk H.-P."/>
        </authorList>
    </citation>
    <scope>NUCLEOTIDE SEQUENCE [LARGE SCALE GENOMIC DNA]</scope>
    <source>
        <strain evidence="6 7">DSM 18448</strain>
    </source>
</reference>
<comment type="caution">
    <text evidence="6">The sequence shown here is derived from an EMBL/GenBank/DDBJ whole genome shotgun (WGS) entry which is preliminary data.</text>
</comment>
<dbReference type="Gene3D" id="2.40.290.10">
    <property type="match status" value="1"/>
</dbReference>
<dbReference type="GO" id="GO:0003690">
    <property type="term" value="F:double-stranded DNA binding"/>
    <property type="evidence" value="ECO:0007669"/>
    <property type="project" value="UniProtKB-UniRule"/>
</dbReference>
<feature type="region of interest" description="Disordered" evidence="4">
    <location>
        <begin position="255"/>
        <end position="332"/>
    </location>
</feature>
<dbReference type="PANTHER" id="PTHR41251:SF1">
    <property type="entry name" value="NON-HOMOLOGOUS END JOINING PROTEIN KU"/>
    <property type="match status" value="1"/>
</dbReference>
<dbReference type="PANTHER" id="PTHR41251">
    <property type="entry name" value="NON-HOMOLOGOUS END JOINING PROTEIN KU"/>
    <property type="match status" value="1"/>
</dbReference>
<accession>A0A852Z6D6</accession>
<organism evidence="6 7">
    <name type="scientific">Actinopolymorpha rutila</name>
    <dbReference type="NCBI Taxonomy" id="446787"/>
    <lineage>
        <taxon>Bacteria</taxon>
        <taxon>Bacillati</taxon>
        <taxon>Actinomycetota</taxon>
        <taxon>Actinomycetes</taxon>
        <taxon>Propionibacteriales</taxon>
        <taxon>Actinopolymorphaceae</taxon>
        <taxon>Actinopolymorpha</taxon>
    </lineage>
</organism>
<comment type="similarity">
    <text evidence="3">Belongs to the prokaryotic Ku family.</text>
</comment>
<keyword evidence="3" id="KW-0234">DNA repair</keyword>
<dbReference type="SUPFAM" id="SSF100939">
    <property type="entry name" value="SPOC domain-like"/>
    <property type="match status" value="1"/>
</dbReference>
<evidence type="ECO:0000256" key="4">
    <source>
        <dbReference type="SAM" id="MobiDB-lite"/>
    </source>
</evidence>
<keyword evidence="7" id="KW-1185">Reference proteome</keyword>
<dbReference type="EMBL" id="JACBZH010000001">
    <property type="protein sequence ID" value="NYH88534.1"/>
    <property type="molecule type" value="Genomic_DNA"/>
</dbReference>
<feature type="compositionally biased region" description="Low complexity" evidence="4">
    <location>
        <begin position="274"/>
        <end position="298"/>
    </location>
</feature>
<proteinExistence type="inferred from homology"/>
<dbReference type="SMART" id="SM00559">
    <property type="entry name" value="Ku78"/>
    <property type="match status" value="1"/>
</dbReference>
<evidence type="ECO:0000313" key="7">
    <source>
        <dbReference type="Proteomes" id="UP000579605"/>
    </source>
</evidence>
<dbReference type="InterPro" id="IPR009187">
    <property type="entry name" value="Prok_Ku"/>
</dbReference>
<evidence type="ECO:0000256" key="1">
    <source>
        <dbReference type="ARBA" id="ARBA00023125"/>
    </source>
</evidence>
<comment type="subunit">
    <text evidence="3">Homodimer. Interacts with LigD.</text>
</comment>
<dbReference type="InterPro" id="IPR006164">
    <property type="entry name" value="DNA_bd_Ku70/Ku80"/>
</dbReference>
<dbReference type="GO" id="GO:0006310">
    <property type="term" value="P:DNA recombination"/>
    <property type="evidence" value="ECO:0007669"/>
    <property type="project" value="UniProtKB-KW"/>
</dbReference>
<dbReference type="CDD" id="cd00789">
    <property type="entry name" value="KU_like"/>
    <property type="match status" value="1"/>
</dbReference>
<keyword evidence="1 3" id="KW-0238">DNA-binding</keyword>
<keyword evidence="2 3" id="KW-0233">DNA recombination</keyword>
<evidence type="ECO:0000259" key="5">
    <source>
        <dbReference type="SMART" id="SM00559"/>
    </source>
</evidence>
<keyword evidence="3" id="KW-0227">DNA damage</keyword>
<evidence type="ECO:0000256" key="3">
    <source>
        <dbReference type="HAMAP-Rule" id="MF_01875"/>
    </source>
</evidence>
<dbReference type="Proteomes" id="UP000579605">
    <property type="component" value="Unassembled WGS sequence"/>
</dbReference>